<dbReference type="Proteomes" id="UP000316714">
    <property type="component" value="Unassembled WGS sequence"/>
</dbReference>
<reference evidence="2 3" key="1">
    <citation type="submission" date="2019-02" db="EMBL/GenBank/DDBJ databases">
        <title>Deep-cultivation of Planctomycetes and their phenomic and genomic characterization uncovers novel biology.</title>
        <authorList>
            <person name="Wiegand S."/>
            <person name="Jogler M."/>
            <person name="Boedeker C."/>
            <person name="Pinto D."/>
            <person name="Vollmers J."/>
            <person name="Rivas-Marin E."/>
            <person name="Kohn T."/>
            <person name="Peeters S.H."/>
            <person name="Heuer A."/>
            <person name="Rast P."/>
            <person name="Oberbeckmann S."/>
            <person name="Bunk B."/>
            <person name="Jeske O."/>
            <person name="Meyerdierks A."/>
            <person name="Storesund J.E."/>
            <person name="Kallscheuer N."/>
            <person name="Luecker S."/>
            <person name="Lage O.M."/>
            <person name="Pohl T."/>
            <person name="Merkel B.J."/>
            <person name="Hornburger P."/>
            <person name="Mueller R.-W."/>
            <person name="Bruemmer F."/>
            <person name="Labrenz M."/>
            <person name="Spormann A.M."/>
            <person name="Op Den Camp H."/>
            <person name="Overmann J."/>
            <person name="Amann R."/>
            <person name="Jetten M.S.M."/>
            <person name="Mascher T."/>
            <person name="Medema M.H."/>
            <person name="Devos D.P."/>
            <person name="Kaster A.-K."/>
            <person name="Ovreas L."/>
            <person name="Rohde M."/>
            <person name="Galperin M.Y."/>
            <person name="Jogler C."/>
        </authorList>
    </citation>
    <scope>NUCLEOTIDE SEQUENCE [LARGE SCALE GENOMIC DNA]</scope>
    <source>
        <strain evidence="2 3">KOR34</strain>
    </source>
</reference>
<keyword evidence="1" id="KW-0813">Transport</keyword>
<evidence type="ECO:0000313" key="2">
    <source>
        <dbReference type="EMBL" id="TWT35424.1"/>
    </source>
</evidence>
<protein>
    <submittedName>
        <fullName evidence="2">HlyD family secretion protein</fullName>
    </submittedName>
</protein>
<sequence>MSARTYSLTSTLAVAALAAFGAGVAVLTWTRSGGKESAPAAAAAEDDHHHSPSDHAEIKITATGLQNVGFEPFTVDFRDYERRLELPAMVVERPGRSQTHITAPLTGVISEIGVVEGQSVTPGDPLLRMRLTHEELVSAQRDFLADLAQLEVVEREAARLKGLGKGVVPGKRIIDLEYEQQKLLASLHAEKQAMVLHGLTKQQVNQIRDQKRLLQTIVVSAPDHTHEDGAIDEHPLIVQRLSAAVGQQVEVGEELAVLADHHELLVEASAFADDAQAIRASAAEGRKASVRLASGGEAPSLPGGLEVLYVAGQVDPVSRALKVYLLLPNRAALDKTTPDGKRFFEWRFKPGQRMQVGVAIESLENQLVLPAAAVVDDGVEAYVYRQNGDHFEQVPVHLRARDKEWVVVANDGALFPGDVIAGRGAYQIHLALKSQTGGGVDPHAGHNH</sequence>
<dbReference type="EMBL" id="SIHJ01000001">
    <property type="protein sequence ID" value="TWT35424.1"/>
    <property type="molecule type" value="Genomic_DNA"/>
</dbReference>
<comment type="caution">
    <text evidence="2">The sequence shown here is derived from an EMBL/GenBank/DDBJ whole genome shotgun (WGS) entry which is preliminary data.</text>
</comment>
<proteinExistence type="predicted"/>
<dbReference type="GO" id="GO:0060003">
    <property type="term" value="P:copper ion export"/>
    <property type="evidence" value="ECO:0007669"/>
    <property type="project" value="TreeGrafter"/>
</dbReference>
<dbReference type="RefSeq" id="WP_197531048.1">
    <property type="nucleotide sequence ID" value="NZ_SIHJ01000001.1"/>
</dbReference>
<keyword evidence="3" id="KW-1185">Reference proteome</keyword>
<dbReference type="GO" id="GO:0030313">
    <property type="term" value="C:cell envelope"/>
    <property type="evidence" value="ECO:0007669"/>
    <property type="project" value="TreeGrafter"/>
</dbReference>
<evidence type="ECO:0000313" key="3">
    <source>
        <dbReference type="Proteomes" id="UP000316714"/>
    </source>
</evidence>
<evidence type="ECO:0000256" key="1">
    <source>
        <dbReference type="ARBA" id="ARBA00022448"/>
    </source>
</evidence>
<dbReference type="Gene3D" id="2.40.50.100">
    <property type="match status" value="1"/>
</dbReference>
<dbReference type="AlphaFoldDB" id="A0A5C5V9Z3"/>
<dbReference type="PANTHER" id="PTHR30097">
    <property type="entry name" value="CATION EFFLUX SYSTEM PROTEIN CUSB"/>
    <property type="match status" value="1"/>
</dbReference>
<dbReference type="Gene3D" id="2.40.30.170">
    <property type="match status" value="1"/>
</dbReference>
<dbReference type="Gene3D" id="1.10.287.470">
    <property type="entry name" value="Helix hairpin bin"/>
    <property type="match status" value="1"/>
</dbReference>
<dbReference type="GO" id="GO:0015679">
    <property type="term" value="P:plasma membrane copper ion transport"/>
    <property type="evidence" value="ECO:0007669"/>
    <property type="project" value="TreeGrafter"/>
</dbReference>
<organism evidence="2 3">
    <name type="scientific">Posidoniimonas corsicana</name>
    <dbReference type="NCBI Taxonomy" id="1938618"/>
    <lineage>
        <taxon>Bacteria</taxon>
        <taxon>Pseudomonadati</taxon>
        <taxon>Planctomycetota</taxon>
        <taxon>Planctomycetia</taxon>
        <taxon>Pirellulales</taxon>
        <taxon>Lacipirellulaceae</taxon>
        <taxon>Posidoniimonas</taxon>
    </lineage>
</organism>
<dbReference type="PANTHER" id="PTHR30097:SF4">
    <property type="entry name" value="SLR6042 PROTEIN"/>
    <property type="match status" value="1"/>
</dbReference>
<dbReference type="Gene3D" id="2.40.420.20">
    <property type="match status" value="1"/>
</dbReference>
<dbReference type="InterPro" id="IPR051909">
    <property type="entry name" value="MFP_Cation_Efflux"/>
</dbReference>
<name>A0A5C5V9Z3_9BACT</name>
<accession>A0A5C5V9Z3</accession>
<gene>
    <name evidence="2" type="ORF">KOR34_03150</name>
</gene>